<comment type="similarity">
    <text evidence="2 11">Belongs to the SecG family.</text>
</comment>
<comment type="subcellular location">
    <subcellularLocation>
        <location evidence="1 11">Cell membrane</location>
        <topology evidence="1 11">Multi-pass membrane protein</topology>
    </subcellularLocation>
</comment>
<evidence type="ECO:0000256" key="11">
    <source>
        <dbReference type="RuleBase" id="RU365087"/>
    </source>
</evidence>
<keyword evidence="7 11" id="KW-0653">Protein transport</keyword>
<dbReference type="NCBIfam" id="TIGR00810">
    <property type="entry name" value="secG"/>
    <property type="match status" value="1"/>
</dbReference>
<evidence type="ECO:0000256" key="10">
    <source>
        <dbReference type="ARBA" id="ARBA00023136"/>
    </source>
</evidence>
<accession>A0ABM9AGA6</accession>
<keyword evidence="4 11" id="KW-0813">Transport</keyword>
<evidence type="ECO:0000256" key="2">
    <source>
        <dbReference type="ARBA" id="ARBA00008445"/>
    </source>
</evidence>
<comment type="caution">
    <text evidence="12">The sequence shown here is derived from an EMBL/GenBank/DDBJ whole genome shotgun (WGS) entry which is preliminary data.</text>
</comment>
<dbReference type="PRINTS" id="PR01651">
    <property type="entry name" value="SECGEXPORT"/>
</dbReference>
<dbReference type="EMBL" id="CAKLPX010000002">
    <property type="protein sequence ID" value="CAH0992238.1"/>
    <property type="molecule type" value="Genomic_DNA"/>
</dbReference>
<evidence type="ECO:0000256" key="7">
    <source>
        <dbReference type="ARBA" id="ARBA00022927"/>
    </source>
</evidence>
<name>A0ABM9AGA6_9GAMM</name>
<reference evidence="12" key="1">
    <citation type="submission" date="2021-12" db="EMBL/GenBank/DDBJ databases">
        <authorList>
            <person name="Rodrigo-Torres L."/>
            <person name="Arahal R. D."/>
            <person name="Lucena T."/>
        </authorList>
    </citation>
    <scope>NUCLEOTIDE SEQUENCE</scope>
    <source>
        <strain evidence="12">CECT 8267</strain>
    </source>
</reference>
<dbReference type="PANTHER" id="PTHR34182:SF1">
    <property type="entry name" value="PROTEIN-EXPORT MEMBRANE PROTEIN SECG"/>
    <property type="match status" value="1"/>
</dbReference>
<dbReference type="Proteomes" id="UP000838100">
    <property type="component" value="Unassembled WGS sequence"/>
</dbReference>
<organism evidence="12 13">
    <name type="scientific">Sinobacterium norvegicum</name>
    <dbReference type="NCBI Taxonomy" id="1641715"/>
    <lineage>
        <taxon>Bacteria</taxon>
        <taxon>Pseudomonadati</taxon>
        <taxon>Pseudomonadota</taxon>
        <taxon>Gammaproteobacteria</taxon>
        <taxon>Cellvibrionales</taxon>
        <taxon>Spongiibacteraceae</taxon>
        <taxon>Sinobacterium</taxon>
    </lineage>
</organism>
<protein>
    <recommendedName>
        <fullName evidence="3 11">Protein-export membrane protein SecG</fullName>
    </recommendedName>
</protein>
<comment type="function">
    <text evidence="11">Involved in protein export. Participates in an early event of protein translocation.</text>
</comment>
<keyword evidence="9 11" id="KW-0811">Translocation</keyword>
<keyword evidence="6 11" id="KW-0812">Transmembrane</keyword>
<evidence type="ECO:0000256" key="3">
    <source>
        <dbReference type="ARBA" id="ARBA00017876"/>
    </source>
</evidence>
<comment type="caution">
    <text evidence="11">Lacks conserved residue(s) required for the propagation of feature annotation.</text>
</comment>
<proteinExistence type="inferred from homology"/>
<evidence type="ECO:0000313" key="12">
    <source>
        <dbReference type="EMBL" id="CAH0992238.1"/>
    </source>
</evidence>
<dbReference type="Pfam" id="PF03840">
    <property type="entry name" value="SecG"/>
    <property type="match status" value="1"/>
</dbReference>
<evidence type="ECO:0000256" key="6">
    <source>
        <dbReference type="ARBA" id="ARBA00022692"/>
    </source>
</evidence>
<keyword evidence="10 11" id="KW-0472">Membrane</keyword>
<evidence type="ECO:0000256" key="9">
    <source>
        <dbReference type="ARBA" id="ARBA00023010"/>
    </source>
</evidence>
<keyword evidence="8 11" id="KW-1133">Transmembrane helix</keyword>
<evidence type="ECO:0000313" key="13">
    <source>
        <dbReference type="Proteomes" id="UP000838100"/>
    </source>
</evidence>
<gene>
    <name evidence="12" type="ORF">SIN8267_02355</name>
</gene>
<sequence>MEQLIVVLHVLFAIAIIALILLQQGKGADAGASFGSGASQTVFGSGGSGNALTRGTAILATLFFVTSFGLAIIAKQKAGIVVVDSLDMPAIEQPVENNADNAAIPALNDSSSEEIPVE</sequence>
<dbReference type="PANTHER" id="PTHR34182">
    <property type="entry name" value="PROTEIN-EXPORT MEMBRANE PROTEIN SECG"/>
    <property type="match status" value="1"/>
</dbReference>
<dbReference type="RefSeq" id="WP_237444928.1">
    <property type="nucleotide sequence ID" value="NZ_CAKLPX010000002.1"/>
</dbReference>
<evidence type="ECO:0000256" key="4">
    <source>
        <dbReference type="ARBA" id="ARBA00022448"/>
    </source>
</evidence>
<keyword evidence="5 11" id="KW-1003">Cell membrane</keyword>
<dbReference type="InterPro" id="IPR004692">
    <property type="entry name" value="SecG"/>
</dbReference>
<keyword evidence="13" id="KW-1185">Reference proteome</keyword>
<evidence type="ECO:0000256" key="5">
    <source>
        <dbReference type="ARBA" id="ARBA00022475"/>
    </source>
</evidence>
<evidence type="ECO:0000256" key="8">
    <source>
        <dbReference type="ARBA" id="ARBA00022989"/>
    </source>
</evidence>
<feature type="transmembrane region" description="Helical" evidence="11">
    <location>
        <begin position="51"/>
        <end position="73"/>
    </location>
</feature>
<evidence type="ECO:0000256" key="1">
    <source>
        <dbReference type="ARBA" id="ARBA00004651"/>
    </source>
</evidence>